<evidence type="ECO:0000313" key="5">
    <source>
        <dbReference type="EMBL" id="RGN31841.1"/>
    </source>
</evidence>
<dbReference type="Pfam" id="PF00691">
    <property type="entry name" value="OmpA"/>
    <property type="match status" value="1"/>
</dbReference>
<sequence length="397" mass="43435">MKKILMLLALAGLTSGAWAQNSTSEVVEYEVIQVQDKYQVITNPFWSNWFFSIGGGAEATFGDNDKAGSFGKRISPTLNISVGKWFTPGLGLRLQYSGLQARGFTYDGGADYVKGAELKDGYYKQRFDYMNLHGDVMFNLNALFGGYNQHRVYEVIPYVGAGFTHNYSKPHREALSVNAGIINKFRISNAIDINLELSAMGVEDKFDGEVGGDHGYDGVLSATVGLTYRFPARGFRRPMPQLISQIELAAMQDKLAMMGAQNAQLKNALIQAENQPVAEVTETEVIVPDPDIAPRTVFFTIGSAELSPREIMNLSYLAEQMKQFPNATYTVNGYADSATGTPAFNKELSLKRAQAVKNALVKNYGISADRLSIDAGGGVDKFGQPILNRVVLVKSAN</sequence>
<organism evidence="5 6">
    <name type="scientific">Bacteroides oleiciplenus</name>
    <dbReference type="NCBI Taxonomy" id="626931"/>
    <lineage>
        <taxon>Bacteria</taxon>
        <taxon>Pseudomonadati</taxon>
        <taxon>Bacteroidota</taxon>
        <taxon>Bacteroidia</taxon>
        <taxon>Bacteroidales</taxon>
        <taxon>Bacteroidaceae</taxon>
        <taxon>Bacteroides</taxon>
    </lineage>
</organism>
<dbReference type="RefSeq" id="WP_009130343.1">
    <property type="nucleotide sequence ID" value="NZ_CABKRN010000003.1"/>
</dbReference>
<evidence type="ECO:0000259" key="4">
    <source>
        <dbReference type="PROSITE" id="PS51123"/>
    </source>
</evidence>
<dbReference type="PANTHER" id="PTHR30329">
    <property type="entry name" value="STATOR ELEMENT OF FLAGELLAR MOTOR COMPLEX"/>
    <property type="match status" value="1"/>
</dbReference>
<evidence type="ECO:0000256" key="2">
    <source>
        <dbReference type="SAM" id="Coils"/>
    </source>
</evidence>
<evidence type="ECO:0000256" key="1">
    <source>
        <dbReference type="PROSITE-ProRule" id="PRU00473"/>
    </source>
</evidence>
<dbReference type="AlphaFoldDB" id="A0A3E5B2Q0"/>
<feature type="signal peptide" evidence="3">
    <location>
        <begin position="1"/>
        <end position="19"/>
    </location>
</feature>
<comment type="caution">
    <text evidence="5">The sequence shown here is derived from an EMBL/GenBank/DDBJ whole genome shotgun (WGS) entry which is preliminary data.</text>
</comment>
<keyword evidence="3" id="KW-0732">Signal</keyword>
<dbReference type="InterPro" id="IPR036737">
    <property type="entry name" value="OmpA-like_sf"/>
</dbReference>
<gene>
    <name evidence="5" type="ORF">DXB65_19995</name>
</gene>
<proteinExistence type="predicted"/>
<evidence type="ECO:0000256" key="3">
    <source>
        <dbReference type="SAM" id="SignalP"/>
    </source>
</evidence>
<dbReference type="InterPro" id="IPR050330">
    <property type="entry name" value="Bact_OuterMem_StrucFunc"/>
</dbReference>
<keyword evidence="2" id="KW-0175">Coiled coil</keyword>
<feature type="coiled-coil region" evidence="2">
    <location>
        <begin position="248"/>
        <end position="275"/>
    </location>
</feature>
<dbReference type="Gene3D" id="3.30.1330.60">
    <property type="entry name" value="OmpA-like domain"/>
    <property type="match status" value="1"/>
</dbReference>
<feature type="domain" description="OmpA-like" evidence="4">
    <location>
        <begin position="282"/>
        <end position="397"/>
    </location>
</feature>
<dbReference type="Proteomes" id="UP000260983">
    <property type="component" value="Unassembled WGS sequence"/>
</dbReference>
<dbReference type="PANTHER" id="PTHR30329:SF21">
    <property type="entry name" value="LIPOPROTEIN YIAD-RELATED"/>
    <property type="match status" value="1"/>
</dbReference>
<dbReference type="PROSITE" id="PS51123">
    <property type="entry name" value="OMPA_2"/>
    <property type="match status" value="1"/>
</dbReference>
<protein>
    <submittedName>
        <fullName evidence="5">OmpA family protein</fullName>
    </submittedName>
</protein>
<dbReference type="InterPro" id="IPR006665">
    <property type="entry name" value="OmpA-like"/>
</dbReference>
<dbReference type="GO" id="GO:0016020">
    <property type="term" value="C:membrane"/>
    <property type="evidence" value="ECO:0007669"/>
    <property type="project" value="UniProtKB-UniRule"/>
</dbReference>
<evidence type="ECO:0000313" key="6">
    <source>
        <dbReference type="Proteomes" id="UP000260983"/>
    </source>
</evidence>
<dbReference type="CDD" id="cd07185">
    <property type="entry name" value="OmpA_C-like"/>
    <property type="match status" value="1"/>
</dbReference>
<dbReference type="SUPFAM" id="SSF103088">
    <property type="entry name" value="OmpA-like"/>
    <property type="match status" value="1"/>
</dbReference>
<dbReference type="EMBL" id="QSUL01000016">
    <property type="protein sequence ID" value="RGN31841.1"/>
    <property type="molecule type" value="Genomic_DNA"/>
</dbReference>
<accession>A0A3E5B2Q0</accession>
<keyword evidence="1" id="KW-0472">Membrane</keyword>
<feature type="chain" id="PRO_5017832906" evidence="3">
    <location>
        <begin position="20"/>
        <end position="397"/>
    </location>
</feature>
<name>A0A3E5B2Q0_9BACE</name>
<reference evidence="5 6" key="1">
    <citation type="submission" date="2018-08" db="EMBL/GenBank/DDBJ databases">
        <title>A genome reference for cultivated species of the human gut microbiota.</title>
        <authorList>
            <person name="Zou Y."/>
            <person name="Xue W."/>
            <person name="Luo G."/>
        </authorList>
    </citation>
    <scope>NUCLEOTIDE SEQUENCE [LARGE SCALE GENOMIC DNA]</scope>
    <source>
        <strain evidence="5 6">OM05-15BH</strain>
    </source>
</reference>